<dbReference type="PROSITE" id="PS51192">
    <property type="entry name" value="HELICASE_ATP_BIND_1"/>
    <property type="match status" value="1"/>
</dbReference>
<feature type="compositionally biased region" description="Basic and acidic residues" evidence="7">
    <location>
        <begin position="516"/>
        <end position="525"/>
    </location>
</feature>
<feature type="domain" description="Helicase C-terminal" evidence="9">
    <location>
        <begin position="222"/>
        <end position="393"/>
    </location>
</feature>
<dbReference type="SUPFAM" id="SSF52540">
    <property type="entry name" value="P-loop containing nucleoside triphosphate hydrolases"/>
    <property type="match status" value="1"/>
</dbReference>
<evidence type="ECO:0000256" key="5">
    <source>
        <dbReference type="ARBA" id="ARBA00038437"/>
    </source>
</evidence>
<dbReference type="PANTHER" id="PTHR47959:SF13">
    <property type="entry name" value="ATP-DEPENDENT RNA HELICASE RHLE"/>
    <property type="match status" value="1"/>
</dbReference>
<dbReference type="GO" id="GO:0003724">
    <property type="term" value="F:RNA helicase activity"/>
    <property type="evidence" value="ECO:0007669"/>
    <property type="project" value="InterPro"/>
</dbReference>
<dbReference type="Proteomes" id="UP000234206">
    <property type="component" value="Unassembled WGS sequence"/>
</dbReference>
<dbReference type="Pfam" id="PF00271">
    <property type="entry name" value="Helicase_C"/>
    <property type="match status" value="1"/>
</dbReference>
<organism evidence="11 12">
    <name type="scientific">Kytococcus schroeteri</name>
    <dbReference type="NCBI Taxonomy" id="138300"/>
    <lineage>
        <taxon>Bacteria</taxon>
        <taxon>Bacillati</taxon>
        <taxon>Actinomycetota</taxon>
        <taxon>Actinomycetes</taxon>
        <taxon>Micrococcales</taxon>
        <taxon>Kytococcaceae</taxon>
        <taxon>Kytococcus</taxon>
    </lineage>
</organism>
<dbReference type="GO" id="GO:0016787">
    <property type="term" value="F:hydrolase activity"/>
    <property type="evidence" value="ECO:0007669"/>
    <property type="project" value="UniProtKB-KW"/>
</dbReference>
<sequence length="577" mass="58902">MAAPTSFDALGLPASLVAVLAEAGITTPSPIQAATLPDSLAGRDVLGRGRTGSGKTLAFGLPLVARLAADRRRPAPGRPRALVLAPTRELASQIERAIRPLADAERLTTTVVFGGVGQNPQVTALRKGVDVLIACPGRLEDLIGQGHCDLRDAGIAVLDEADHMADLGFLPGVKRLLAATPRDGQKLLFSATLDGGIKVIADRFLSQPVTHEADSAQSPVATMTHHVLEVAKDDKLPVLRELAAAPGRTVVFTRTKYGAKKLAKQLTANGVPSVDLHGNLSQNARQRNLAAFTEGVASTLVATDIAARGIHVDDIALVVHADPPAEHKAYLHRSGRTARAGAEGTVVTLMLPDQRDEVRSLMRAARIRPVTQTAAVPGAPVLQEVVPGEREYRDAAELVAATTPPAQGRGGSGGSSGSGSGVGSGGGRGRRRGGRGAGGAGADAAGGRGGAGRGQRRAGGGGRGGSRGQRSARREGGPVRYTSESSARGERAPRERRHIESARPARGEGGPGGRGEGAHPARGEGARGSQGGRGGRTCGGSGASRGQRPARGDGGRGGSRGQRSGGGRAQGPRRARG</sequence>
<dbReference type="InterPro" id="IPR027417">
    <property type="entry name" value="P-loop_NTPase"/>
</dbReference>
<dbReference type="GO" id="GO:0003676">
    <property type="term" value="F:nucleic acid binding"/>
    <property type="evidence" value="ECO:0007669"/>
    <property type="project" value="InterPro"/>
</dbReference>
<feature type="compositionally biased region" description="Gly residues" evidence="7">
    <location>
        <begin position="555"/>
        <end position="569"/>
    </location>
</feature>
<dbReference type="PROSITE" id="PS51195">
    <property type="entry name" value="Q_MOTIF"/>
    <property type="match status" value="1"/>
</dbReference>
<dbReference type="Pfam" id="PF00270">
    <property type="entry name" value="DEAD"/>
    <property type="match status" value="1"/>
</dbReference>
<dbReference type="InterPro" id="IPR014014">
    <property type="entry name" value="RNA_helicase_DEAD_Q_motif"/>
</dbReference>
<comment type="similarity">
    <text evidence="5">Belongs to the DEAD box helicase family.</text>
</comment>
<keyword evidence="1" id="KW-0547">Nucleotide-binding</keyword>
<dbReference type="CDD" id="cd00268">
    <property type="entry name" value="DEADc"/>
    <property type="match status" value="1"/>
</dbReference>
<dbReference type="PROSITE" id="PS51194">
    <property type="entry name" value="HELICASE_CTER"/>
    <property type="match status" value="1"/>
</dbReference>
<evidence type="ECO:0000313" key="11">
    <source>
        <dbReference type="EMBL" id="PKZ42121.1"/>
    </source>
</evidence>
<evidence type="ECO:0000256" key="2">
    <source>
        <dbReference type="ARBA" id="ARBA00022801"/>
    </source>
</evidence>
<feature type="compositionally biased region" description="Gly residues" evidence="7">
    <location>
        <begin position="435"/>
        <end position="467"/>
    </location>
</feature>
<evidence type="ECO:0000313" key="12">
    <source>
        <dbReference type="Proteomes" id="UP000234206"/>
    </source>
</evidence>
<feature type="compositionally biased region" description="Basic and acidic residues" evidence="7">
    <location>
        <begin position="487"/>
        <end position="506"/>
    </location>
</feature>
<dbReference type="InterPro" id="IPR011545">
    <property type="entry name" value="DEAD/DEAH_box_helicase_dom"/>
</dbReference>
<evidence type="ECO:0000256" key="1">
    <source>
        <dbReference type="ARBA" id="ARBA00022741"/>
    </source>
</evidence>
<dbReference type="AlphaFoldDB" id="A0A2I1PC10"/>
<evidence type="ECO:0000256" key="4">
    <source>
        <dbReference type="ARBA" id="ARBA00022840"/>
    </source>
</evidence>
<proteinExistence type="inferred from homology"/>
<dbReference type="GO" id="GO:0005524">
    <property type="term" value="F:ATP binding"/>
    <property type="evidence" value="ECO:0007669"/>
    <property type="project" value="UniProtKB-KW"/>
</dbReference>
<dbReference type="CDD" id="cd18787">
    <property type="entry name" value="SF2_C_DEAD"/>
    <property type="match status" value="1"/>
</dbReference>
<dbReference type="SMART" id="SM00487">
    <property type="entry name" value="DEXDc"/>
    <property type="match status" value="1"/>
</dbReference>
<evidence type="ECO:0000259" key="9">
    <source>
        <dbReference type="PROSITE" id="PS51194"/>
    </source>
</evidence>
<feature type="compositionally biased region" description="Gly residues" evidence="7">
    <location>
        <begin position="526"/>
        <end position="543"/>
    </location>
</feature>
<dbReference type="InterPro" id="IPR044742">
    <property type="entry name" value="DEAD/DEAH_RhlB"/>
</dbReference>
<comment type="caution">
    <text evidence="11">The sequence shown here is derived from an EMBL/GenBank/DDBJ whole genome shotgun (WGS) entry which is preliminary data.</text>
</comment>
<dbReference type="GO" id="GO:0005829">
    <property type="term" value="C:cytosol"/>
    <property type="evidence" value="ECO:0007669"/>
    <property type="project" value="TreeGrafter"/>
</dbReference>
<dbReference type="InterPro" id="IPR014001">
    <property type="entry name" value="Helicase_ATP-bd"/>
</dbReference>
<feature type="compositionally biased region" description="Gly residues" evidence="7">
    <location>
        <begin position="408"/>
        <end position="427"/>
    </location>
</feature>
<keyword evidence="4" id="KW-0067">ATP-binding</keyword>
<feature type="domain" description="Helicase ATP-binding" evidence="8">
    <location>
        <begin position="36"/>
        <end position="211"/>
    </location>
</feature>
<protein>
    <submittedName>
        <fullName evidence="11">RNA helicase</fullName>
    </submittedName>
</protein>
<feature type="region of interest" description="Disordered" evidence="7">
    <location>
        <begin position="402"/>
        <end position="577"/>
    </location>
</feature>
<evidence type="ECO:0000256" key="3">
    <source>
        <dbReference type="ARBA" id="ARBA00022806"/>
    </source>
</evidence>
<dbReference type="InterPro" id="IPR001650">
    <property type="entry name" value="Helicase_C-like"/>
</dbReference>
<name>A0A2I1PC10_9MICO</name>
<dbReference type="InterPro" id="IPR050079">
    <property type="entry name" value="DEAD_box_RNA_helicase"/>
</dbReference>
<evidence type="ECO:0000256" key="6">
    <source>
        <dbReference type="PROSITE-ProRule" id="PRU00552"/>
    </source>
</evidence>
<dbReference type="PANTHER" id="PTHR47959">
    <property type="entry name" value="ATP-DEPENDENT RNA HELICASE RHLE-RELATED"/>
    <property type="match status" value="1"/>
</dbReference>
<keyword evidence="3 11" id="KW-0347">Helicase</keyword>
<evidence type="ECO:0000259" key="10">
    <source>
        <dbReference type="PROSITE" id="PS51195"/>
    </source>
</evidence>
<dbReference type="OrthoDB" id="9805696at2"/>
<keyword evidence="12" id="KW-1185">Reference proteome</keyword>
<feature type="domain" description="DEAD-box RNA helicase Q" evidence="10">
    <location>
        <begin position="5"/>
        <end position="33"/>
    </location>
</feature>
<evidence type="ECO:0000259" key="8">
    <source>
        <dbReference type="PROSITE" id="PS51192"/>
    </source>
</evidence>
<gene>
    <name evidence="11" type="ORF">CYJ76_04285</name>
</gene>
<accession>A0A2I1PC10</accession>
<reference evidence="11 12" key="1">
    <citation type="submission" date="2017-12" db="EMBL/GenBank/DDBJ databases">
        <title>Phylogenetic diversity of female urinary microbiome.</title>
        <authorList>
            <person name="Thomas-White K."/>
            <person name="Wolfe A.J."/>
        </authorList>
    </citation>
    <scope>NUCLEOTIDE SEQUENCE [LARGE SCALE GENOMIC DNA]</scope>
    <source>
        <strain evidence="11 12">UMB1298</strain>
    </source>
</reference>
<feature type="short sequence motif" description="Q motif" evidence="6">
    <location>
        <begin position="5"/>
        <end position="33"/>
    </location>
</feature>
<dbReference type="SMART" id="SM00490">
    <property type="entry name" value="HELICc"/>
    <property type="match status" value="1"/>
</dbReference>
<keyword evidence="2" id="KW-0378">Hydrolase</keyword>
<evidence type="ECO:0000256" key="7">
    <source>
        <dbReference type="SAM" id="MobiDB-lite"/>
    </source>
</evidence>
<dbReference type="Gene3D" id="3.40.50.300">
    <property type="entry name" value="P-loop containing nucleotide triphosphate hydrolases"/>
    <property type="match status" value="2"/>
</dbReference>
<dbReference type="EMBL" id="PKIZ01000006">
    <property type="protein sequence ID" value="PKZ42121.1"/>
    <property type="molecule type" value="Genomic_DNA"/>
</dbReference>